<keyword evidence="4" id="KW-0418">Kinase</keyword>
<dbReference type="InterPro" id="IPR017441">
    <property type="entry name" value="Protein_kinase_ATP_BS"/>
</dbReference>
<reference evidence="7" key="1">
    <citation type="journal article" date="2008" name="Nat. Genet.">
        <title>The Pristionchus pacificus genome provides a unique perspective on nematode lifestyle and parasitism.</title>
        <authorList>
            <person name="Dieterich C."/>
            <person name="Clifton S.W."/>
            <person name="Schuster L.N."/>
            <person name="Chinwalla A."/>
            <person name="Delehaunty K."/>
            <person name="Dinkelacker I."/>
            <person name="Fulton L."/>
            <person name="Fulton R."/>
            <person name="Godfrey J."/>
            <person name="Minx P."/>
            <person name="Mitreva M."/>
            <person name="Roeseler W."/>
            <person name="Tian H."/>
            <person name="Witte H."/>
            <person name="Yang S.P."/>
            <person name="Wilson R.K."/>
            <person name="Sommer R.J."/>
        </authorList>
    </citation>
    <scope>NUCLEOTIDE SEQUENCE [LARGE SCALE GENOMIC DNA]</scope>
    <source>
        <strain evidence="7">PS312</strain>
    </source>
</reference>
<dbReference type="GO" id="GO:0004674">
    <property type="term" value="F:protein serine/threonine kinase activity"/>
    <property type="evidence" value="ECO:0000318"/>
    <property type="project" value="GO_Central"/>
</dbReference>
<keyword evidence="1 3" id="KW-0547">Nucleotide-binding</keyword>
<dbReference type="EnsemblMetazoa" id="PPA46603.1">
    <property type="protein sequence ID" value="PPA46603.1"/>
    <property type="gene ID" value="WBGene00304382"/>
</dbReference>
<dbReference type="InterPro" id="IPR008271">
    <property type="entry name" value="Ser/Thr_kinase_AS"/>
</dbReference>
<proteinExistence type="inferred from homology"/>
<name>A0A8R1Z624_PRIPA</name>
<dbReference type="GO" id="GO:0042594">
    <property type="term" value="P:response to starvation"/>
    <property type="evidence" value="ECO:0000318"/>
    <property type="project" value="GO_Central"/>
</dbReference>
<feature type="binding site" evidence="3">
    <location>
        <position position="69"/>
    </location>
    <ligand>
        <name>ATP</name>
        <dbReference type="ChEBI" id="CHEBI:30616"/>
    </ligand>
</feature>
<dbReference type="GO" id="GO:0000407">
    <property type="term" value="C:phagophore assembly site"/>
    <property type="evidence" value="ECO:0000318"/>
    <property type="project" value="GO_Central"/>
</dbReference>
<dbReference type="PROSITE" id="PS00107">
    <property type="entry name" value="PROTEIN_KINASE_ATP"/>
    <property type="match status" value="1"/>
</dbReference>
<organism evidence="6 7">
    <name type="scientific">Pristionchus pacificus</name>
    <name type="common">Parasitic nematode worm</name>
    <dbReference type="NCBI Taxonomy" id="54126"/>
    <lineage>
        <taxon>Eukaryota</taxon>
        <taxon>Metazoa</taxon>
        <taxon>Ecdysozoa</taxon>
        <taxon>Nematoda</taxon>
        <taxon>Chromadorea</taxon>
        <taxon>Rhabditida</taxon>
        <taxon>Rhabditina</taxon>
        <taxon>Diplogasteromorpha</taxon>
        <taxon>Diplogasteroidea</taxon>
        <taxon>Neodiplogasteridae</taxon>
        <taxon>Pristionchus</taxon>
    </lineage>
</organism>
<comment type="similarity">
    <text evidence="4">Belongs to the protein kinase superfamily.</text>
</comment>
<dbReference type="GO" id="GO:0005776">
    <property type="term" value="C:autophagosome"/>
    <property type="evidence" value="ECO:0000318"/>
    <property type="project" value="GO_Central"/>
</dbReference>
<dbReference type="PROSITE" id="PS00108">
    <property type="entry name" value="PROTEIN_KINASE_ST"/>
    <property type="match status" value="1"/>
</dbReference>
<keyword evidence="4" id="KW-0723">Serine/threonine-protein kinase</keyword>
<accession>A0A8R1Z624</accession>
<dbReference type="GO" id="GO:0000423">
    <property type="term" value="P:mitophagy"/>
    <property type="evidence" value="ECO:0000318"/>
    <property type="project" value="GO_Central"/>
</dbReference>
<evidence type="ECO:0000259" key="5">
    <source>
        <dbReference type="PROSITE" id="PS50011"/>
    </source>
</evidence>
<evidence type="ECO:0000256" key="1">
    <source>
        <dbReference type="ARBA" id="ARBA00022741"/>
    </source>
</evidence>
<dbReference type="InterPro" id="IPR011009">
    <property type="entry name" value="Kinase-like_dom_sf"/>
</dbReference>
<dbReference type="GO" id="GO:0048675">
    <property type="term" value="P:axon extension"/>
    <property type="evidence" value="ECO:0000318"/>
    <property type="project" value="GO_Central"/>
</dbReference>
<protein>
    <recommendedName>
        <fullName evidence="5">Protein kinase domain-containing protein</fullName>
    </recommendedName>
</protein>
<evidence type="ECO:0000256" key="2">
    <source>
        <dbReference type="ARBA" id="ARBA00022840"/>
    </source>
</evidence>
<dbReference type="GO" id="GO:0005829">
    <property type="term" value="C:cytosol"/>
    <property type="evidence" value="ECO:0000318"/>
    <property type="project" value="GO_Central"/>
</dbReference>
<feature type="domain" description="Protein kinase" evidence="5">
    <location>
        <begin position="36"/>
        <end position="316"/>
    </location>
</feature>
<evidence type="ECO:0000313" key="7">
    <source>
        <dbReference type="Proteomes" id="UP000005239"/>
    </source>
</evidence>
<dbReference type="InterPro" id="IPR000719">
    <property type="entry name" value="Prot_kinase_dom"/>
</dbReference>
<dbReference type="Pfam" id="PF00069">
    <property type="entry name" value="Pkinase"/>
    <property type="match status" value="1"/>
</dbReference>
<dbReference type="OrthoDB" id="346907at2759"/>
<dbReference type="GO" id="GO:0034727">
    <property type="term" value="P:piecemeal microautophagy of the nucleus"/>
    <property type="evidence" value="ECO:0000318"/>
    <property type="project" value="GO_Central"/>
</dbReference>
<dbReference type="InterPro" id="IPR045269">
    <property type="entry name" value="Atg1-like"/>
</dbReference>
<dbReference type="SMART" id="SM00220">
    <property type="entry name" value="S_TKc"/>
    <property type="match status" value="1"/>
</dbReference>
<dbReference type="AlphaFoldDB" id="A0A8R1Z624"/>
<dbReference type="GO" id="GO:0005524">
    <property type="term" value="F:ATP binding"/>
    <property type="evidence" value="ECO:0007669"/>
    <property type="project" value="UniProtKB-UniRule"/>
</dbReference>
<dbReference type="PANTHER" id="PTHR24348:SF45">
    <property type="entry name" value="PROTEIN KINASE DOMAIN-CONTAINING PROTEIN"/>
    <property type="match status" value="1"/>
</dbReference>
<evidence type="ECO:0000256" key="4">
    <source>
        <dbReference type="RuleBase" id="RU000304"/>
    </source>
</evidence>
<dbReference type="GO" id="GO:0034045">
    <property type="term" value="C:phagophore assembly site membrane"/>
    <property type="evidence" value="ECO:0000318"/>
    <property type="project" value="GO_Central"/>
</dbReference>
<dbReference type="GO" id="GO:0061709">
    <property type="term" value="P:reticulophagy"/>
    <property type="evidence" value="ECO:0000318"/>
    <property type="project" value="GO_Central"/>
</dbReference>
<dbReference type="PROSITE" id="PS50011">
    <property type="entry name" value="PROTEIN_KINASE_DOM"/>
    <property type="match status" value="1"/>
</dbReference>
<keyword evidence="2 3" id="KW-0067">ATP-binding</keyword>
<dbReference type="Proteomes" id="UP000005239">
    <property type="component" value="Unassembled WGS sequence"/>
</dbReference>
<dbReference type="GO" id="GO:0005737">
    <property type="term" value="C:cytoplasm"/>
    <property type="evidence" value="ECO:0000318"/>
    <property type="project" value="GO_Central"/>
</dbReference>
<dbReference type="SUPFAM" id="SSF56112">
    <property type="entry name" value="Protein kinase-like (PK-like)"/>
    <property type="match status" value="1"/>
</dbReference>
<evidence type="ECO:0000256" key="3">
    <source>
        <dbReference type="PROSITE-ProRule" id="PRU10141"/>
    </source>
</evidence>
<dbReference type="GO" id="GO:0000045">
    <property type="term" value="P:autophagosome assembly"/>
    <property type="evidence" value="ECO:0000318"/>
    <property type="project" value="GO_Central"/>
</dbReference>
<dbReference type="GO" id="GO:0010506">
    <property type="term" value="P:regulation of autophagy"/>
    <property type="evidence" value="ECO:0000318"/>
    <property type="project" value="GO_Central"/>
</dbReference>
<reference evidence="6" key="2">
    <citation type="submission" date="2022-06" db="UniProtKB">
        <authorList>
            <consortium name="EnsemblMetazoa"/>
        </authorList>
    </citation>
    <scope>IDENTIFICATION</scope>
    <source>
        <strain evidence="6">PS312</strain>
    </source>
</reference>
<sequence>NSRAMNLADDCRIEDILPSFTNQGFSMADGRFTFKDSEEDFIGLGGFGVVFRGKDEIDGKEVAIKRVLKQHIKFSEIDVIRSLQSSFLIGLIDVCSLDDNHSCIVMVINLYFFVYAHFQELCDTDLDYHIRKNAKCRKLTRANLRLLIDNLARGYKALNDLRIVHRDIKPQNILVQYATPCTYQFSAAKITDFGICRSLENGDMCNVAGSLFYMAPEVGANLLKTCQYDAEVDMWSIGCLIYQCVVGELPFDEGSLCKLFLHSACSNYDAYDQPDLPEGTDENMASLIRSLLKIEASQRATPQDFYNIVTSLEETIWS</sequence>
<dbReference type="PANTHER" id="PTHR24348">
    <property type="entry name" value="SERINE/THREONINE-PROTEIN KINASE UNC-51-RELATED"/>
    <property type="match status" value="1"/>
</dbReference>
<keyword evidence="7" id="KW-1185">Reference proteome</keyword>
<dbReference type="Gene3D" id="1.10.510.10">
    <property type="entry name" value="Transferase(Phosphotransferase) domain 1"/>
    <property type="match status" value="1"/>
</dbReference>
<keyword evidence="4" id="KW-0808">Transferase</keyword>
<evidence type="ECO:0000313" key="6">
    <source>
        <dbReference type="EnsemblMetazoa" id="PPA46603.1"/>
    </source>
</evidence>
<gene>
    <name evidence="6" type="primary">WBGene00304382</name>
</gene>